<evidence type="ECO:0000313" key="11">
    <source>
        <dbReference type="Proteomes" id="UP000774326"/>
    </source>
</evidence>
<keyword evidence="3" id="KW-0963">Cytoplasm</keyword>
<reference evidence="10" key="2">
    <citation type="submission" date="2021-01" db="EMBL/GenBank/DDBJ databases">
        <authorList>
            <person name="Schikora-Tamarit M.A."/>
        </authorList>
    </citation>
    <scope>NUCLEOTIDE SEQUENCE</scope>
    <source>
        <strain evidence="10">CBS2887</strain>
    </source>
</reference>
<reference evidence="10" key="1">
    <citation type="journal article" date="2021" name="Open Biol.">
        <title>Shared evolutionary footprints suggest mitochondrial oxidative damage underlies multiple complex I losses in fungi.</title>
        <authorList>
            <person name="Schikora-Tamarit M.A."/>
            <person name="Marcet-Houben M."/>
            <person name="Nosek J."/>
            <person name="Gabaldon T."/>
        </authorList>
    </citation>
    <scope>NUCLEOTIDE SEQUENCE</scope>
    <source>
        <strain evidence="10">CBS2887</strain>
    </source>
</reference>
<comment type="caution">
    <text evidence="10">The sequence shown here is derived from an EMBL/GenBank/DDBJ whole genome shotgun (WGS) entry which is preliminary data.</text>
</comment>
<dbReference type="GO" id="GO:0006511">
    <property type="term" value="P:ubiquitin-dependent protein catabolic process"/>
    <property type="evidence" value="ECO:0007669"/>
    <property type="project" value="TreeGrafter"/>
</dbReference>
<name>A0A9P8TIH9_WICPI</name>
<evidence type="ECO:0000256" key="3">
    <source>
        <dbReference type="ARBA" id="ARBA00022490"/>
    </source>
</evidence>
<organism evidence="10 11">
    <name type="scientific">Wickerhamomyces pijperi</name>
    <name type="common">Yeast</name>
    <name type="synonym">Pichia pijperi</name>
    <dbReference type="NCBI Taxonomy" id="599730"/>
    <lineage>
        <taxon>Eukaryota</taxon>
        <taxon>Fungi</taxon>
        <taxon>Dikarya</taxon>
        <taxon>Ascomycota</taxon>
        <taxon>Saccharomycotina</taxon>
        <taxon>Saccharomycetes</taxon>
        <taxon>Phaffomycetales</taxon>
        <taxon>Wickerhamomycetaceae</taxon>
        <taxon>Wickerhamomyces</taxon>
    </lineage>
</organism>
<accession>A0A9P8TIH9</accession>
<comment type="subcellular location">
    <subcellularLocation>
        <location evidence="1">Cytoplasm</location>
    </subcellularLocation>
</comment>
<evidence type="ECO:0000259" key="9">
    <source>
        <dbReference type="PROSITE" id="PS50865"/>
    </source>
</evidence>
<dbReference type="InterPro" id="IPR002893">
    <property type="entry name" value="Znf_MYND"/>
</dbReference>
<evidence type="ECO:0000256" key="8">
    <source>
        <dbReference type="SAM" id="MobiDB-lite"/>
    </source>
</evidence>
<dbReference type="PANTHER" id="PTHR47442:SF1">
    <property type="entry name" value="MYND-TYPE ZINC FINGER PROTEIN MUB1"/>
    <property type="match status" value="1"/>
</dbReference>
<dbReference type="GO" id="GO:0008270">
    <property type="term" value="F:zinc ion binding"/>
    <property type="evidence" value="ECO:0007669"/>
    <property type="project" value="UniProtKB-KW"/>
</dbReference>
<keyword evidence="4" id="KW-0479">Metal-binding</keyword>
<dbReference type="Gene3D" id="6.10.140.2220">
    <property type="match status" value="1"/>
</dbReference>
<sequence length="1030" mass="115191">MRESDYTIIGSNKSSILITSTVYDRRALDSTCDRPLVNSLNHLTYLTSTSSKVRETLCSDGGLERLIAILKECTKPEKFKLHVRAKSVNEEKEDALIAWKWTLAFQCLVLIGTRGSEEVRKRLVDAGLIPILSTVLDNYLLIHRNLDSLRDCTLDQSLLKSLFELVKENEFINAKDETRRKVQLQDTDVKSLLQLRPELMGWLRLDDKEYPGNKTWRFCTTIGEIEESPECQQEERDEHEEEEEDKSFPQQDVDMQDGDAVGPAFGRPSPDNIRPRSSAQQDTVHSRTRSKTKLMKEDPFLITIESVQNNLHDINANVPCPRLFFNGTLVPKDDDVIWSLQLLAFISKYAVLKSHLQDTSIVNGLSLRYILKCSKQVYEEVSNNPGTAFISDRFQESSSVLSSDSMTPVLPFFQPHLQRQSQSQPETSTISSRYDTSSLIFHEHQISTPTSSFTPLSSSSSSNAYNPSGIWRNQFTSFASPLSQPTPSSLIEDDLQELSQFNSPQIEPLTQSQSISSHANSSEEMLGFSSLGGGDSADVDEEPAKGAHGTASFNLQHNSTTATSTVTTASTRVTDSMVDKDCGLNMNVNDNVMDSEETISSFAVEDQESSPESGSVIIDHDSFCPLSQGADVSRSYEASMSDEEFDERLNLAIVELLQQSKNGKRPSNVGETSGGIGRKRSSMDVSLFPVNIRNALRNFEKCWTLPSFNCCDIGKPFVNLVNKLNSFYCSKEVSDSNTAICEHKDRFREYLARWNYKAYFNNQSSSSSNSCTVTDFAGSALETLRLNLFPLVEKYTNKSESATDMCYWSGVIMRNSCRKDESRGGVRQCAYSKCGKWEDFPRQFAKCRRCKRTKYCSKECQLQAWTYHKYWCVDSTATASTTSTATTSAIATSTVDPQTVNEQNGAAAEVLGRVARAPQQDPAQPTQGLAQTQEVPQAQFLVREQEEQEQIAPDDQIMVGEEAPGATDTTAAAIELLLHRAFQIDDTPMDPVIPPDQIPRVESTSLDQVPVQVQQNQNENENQQQNQNQN</sequence>
<evidence type="ECO:0000256" key="7">
    <source>
        <dbReference type="PROSITE-ProRule" id="PRU00134"/>
    </source>
</evidence>
<dbReference type="GO" id="GO:0007163">
    <property type="term" value="P:establishment or maintenance of cell polarity"/>
    <property type="evidence" value="ECO:0007669"/>
    <property type="project" value="TreeGrafter"/>
</dbReference>
<dbReference type="OrthoDB" id="5594178at2759"/>
<dbReference type="Gene3D" id="1.25.10.10">
    <property type="entry name" value="Leucine-rich Repeat Variant"/>
    <property type="match status" value="1"/>
</dbReference>
<feature type="compositionally biased region" description="Low complexity" evidence="8">
    <location>
        <begin position="559"/>
        <end position="568"/>
    </location>
</feature>
<evidence type="ECO:0000256" key="5">
    <source>
        <dbReference type="ARBA" id="ARBA00022771"/>
    </source>
</evidence>
<dbReference type="EMBL" id="JAEUBG010004786">
    <property type="protein sequence ID" value="KAH3680071.1"/>
    <property type="molecule type" value="Genomic_DNA"/>
</dbReference>
<feature type="compositionally biased region" description="Low complexity" evidence="8">
    <location>
        <begin position="512"/>
        <end position="522"/>
    </location>
</feature>
<dbReference type="GO" id="GO:0005737">
    <property type="term" value="C:cytoplasm"/>
    <property type="evidence" value="ECO:0007669"/>
    <property type="project" value="UniProtKB-SubCell"/>
</dbReference>
<feature type="compositionally biased region" description="Low complexity" evidence="8">
    <location>
        <begin position="1011"/>
        <end position="1030"/>
    </location>
</feature>
<feature type="region of interest" description="Disordered" evidence="8">
    <location>
        <begin position="986"/>
        <end position="1030"/>
    </location>
</feature>
<comment type="similarity">
    <text evidence="2">Belongs to the MUB1/samB family.</text>
</comment>
<dbReference type="Pfam" id="PF01753">
    <property type="entry name" value="zf-MYND"/>
    <property type="match status" value="1"/>
</dbReference>
<dbReference type="PROSITE" id="PS50865">
    <property type="entry name" value="ZF_MYND_2"/>
    <property type="match status" value="1"/>
</dbReference>
<keyword evidence="6" id="KW-0862">Zinc</keyword>
<keyword evidence="11" id="KW-1185">Reference proteome</keyword>
<evidence type="ECO:0000256" key="1">
    <source>
        <dbReference type="ARBA" id="ARBA00004496"/>
    </source>
</evidence>
<dbReference type="PANTHER" id="PTHR47442">
    <property type="entry name" value="MYND-TYPE ZINC FINGER PROTEIN MUB1"/>
    <property type="match status" value="1"/>
</dbReference>
<feature type="region of interest" description="Disordered" evidence="8">
    <location>
        <begin position="506"/>
        <end position="568"/>
    </location>
</feature>
<dbReference type="InterPro" id="IPR011989">
    <property type="entry name" value="ARM-like"/>
</dbReference>
<dbReference type="SUPFAM" id="SSF144232">
    <property type="entry name" value="HIT/MYND zinc finger-like"/>
    <property type="match status" value="1"/>
</dbReference>
<keyword evidence="5 7" id="KW-0863">Zinc-finger</keyword>
<dbReference type="AlphaFoldDB" id="A0A9P8TIH9"/>
<dbReference type="InterPro" id="IPR051664">
    <property type="entry name" value="MYND-type_zinc_finger"/>
</dbReference>
<feature type="compositionally biased region" description="Acidic residues" evidence="8">
    <location>
        <begin position="235"/>
        <end position="245"/>
    </location>
</feature>
<dbReference type="Proteomes" id="UP000774326">
    <property type="component" value="Unassembled WGS sequence"/>
</dbReference>
<evidence type="ECO:0000256" key="6">
    <source>
        <dbReference type="ARBA" id="ARBA00022833"/>
    </source>
</evidence>
<evidence type="ECO:0000256" key="4">
    <source>
        <dbReference type="ARBA" id="ARBA00022723"/>
    </source>
</evidence>
<dbReference type="FunFam" id="6.10.140.2220:FF:000003">
    <property type="entry name" value="MYND-type zinc finger protein"/>
    <property type="match status" value="1"/>
</dbReference>
<evidence type="ECO:0000256" key="2">
    <source>
        <dbReference type="ARBA" id="ARBA00010655"/>
    </source>
</evidence>
<evidence type="ECO:0000313" key="10">
    <source>
        <dbReference type="EMBL" id="KAH3680071.1"/>
    </source>
</evidence>
<proteinExistence type="inferred from homology"/>
<feature type="region of interest" description="Disordered" evidence="8">
    <location>
        <begin position="227"/>
        <end position="290"/>
    </location>
</feature>
<protein>
    <recommendedName>
        <fullName evidence="9">MYND-type domain-containing protein</fullName>
    </recommendedName>
</protein>
<feature type="domain" description="MYND-type" evidence="9">
    <location>
        <begin position="831"/>
        <end position="872"/>
    </location>
</feature>
<gene>
    <name evidence="10" type="ORF">WICPIJ_008408</name>
</gene>
<dbReference type="GO" id="GO:1990304">
    <property type="term" value="C:MUB1-RAD6-UBR2 ubiquitin ligase complex"/>
    <property type="evidence" value="ECO:0007669"/>
    <property type="project" value="TreeGrafter"/>
</dbReference>